<evidence type="ECO:0000256" key="1">
    <source>
        <dbReference type="ARBA" id="ARBA00006974"/>
    </source>
</evidence>
<dbReference type="PANTHER" id="PTHR31374">
    <property type="entry name" value="AUXIN-INDUCED PROTEIN-LIKE-RELATED"/>
    <property type="match status" value="1"/>
</dbReference>
<protein>
    <submittedName>
        <fullName evidence="2">Small auxin up regulated protein</fullName>
    </submittedName>
</protein>
<name>A0A172J233_BOENI</name>
<accession>A0A172J233</accession>
<sequence>MCTETYYGKERAYTSLLVLRLFARKLKSSLSFLAGARSRDHHNHDHGYRDIYDEEELDVPRMVPDDVKEGYFAVVAAKGYEKKRFIVKLEWLNNPEFLRLLKLAEEEYGFEQIGALVVPCRPEELERILRWDGDERRNFI</sequence>
<dbReference type="AlphaFoldDB" id="A0A172J233"/>
<dbReference type="EMBL" id="KR076486">
    <property type="protein sequence ID" value="AMQ09572.1"/>
    <property type="molecule type" value="mRNA"/>
</dbReference>
<dbReference type="PANTHER" id="PTHR31374:SF19">
    <property type="entry name" value="F8A24.8 PROTEIN"/>
    <property type="match status" value="1"/>
</dbReference>
<dbReference type="GO" id="GO:0009733">
    <property type="term" value="P:response to auxin"/>
    <property type="evidence" value="ECO:0007669"/>
    <property type="project" value="InterPro"/>
</dbReference>
<evidence type="ECO:0000313" key="2">
    <source>
        <dbReference type="EMBL" id="AMQ09572.1"/>
    </source>
</evidence>
<reference evidence="2" key="1">
    <citation type="journal article" date="2016" name="J. Genet.">
        <title>Identification of small auxin-up RNA (SAUR) genes in Urticales plants: mulberry (Morus notabilis), hemp (Cannabis sativa) and ramie (Boehmeria nivea).</title>
        <authorList>
            <person name="Huang X."/>
            <person name="Bao Y."/>
            <person name="Wang B.O."/>
            <person name="Liu L."/>
            <person name="Chen J."/>
            <person name="Dai L."/>
            <person name="Baloch S.U."/>
            <person name="Peng D."/>
        </authorList>
    </citation>
    <scope>NUCLEOTIDE SEQUENCE</scope>
</reference>
<dbReference type="Pfam" id="PF02519">
    <property type="entry name" value="Auxin_inducible"/>
    <property type="match status" value="1"/>
</dbReference>
<comment type="similarity">
    <text evidence="1">Belongs to the ARG7 family.</text>
</comment>
<organism evidence="2">
    <name type="scientific">Boehmeria nivea</name>
    <name type="common">Chinese grass</name>
    <name type="synonym">Urtica nivea</name>
    <dbReference type="NCBI Taxonomy" id="83906"/>
    <lineage>
        <taxon>Eukaryota</taxon>
        <taxon>Viridiplantae</taxon>
        <taxon>Streptophyta</taxon>
        <taxon>Embryophyta</taxon>
        <taxon>Tracheophyta</taxon>
        <taxon>Spermatophyta</taxon>
        <taxon>Magnoliopsida</taxon>
        <taxon>eudicotyledons</taxon>
        <taxon>Gunneridae</taxon>
        <taxon>Pentapetalae</taxon>
        <taxon>rosids</taxon>
        <taxon>fabids</taxon>
        <taxon>Rosales</taxon>
        <taxon>Urticaceae</taxon>
        <taxon>Boehmeria</taxon>
    </lineage>
</organism>
<dbReference type="InterPro" id="IPR003676">
    <property type="entry name" value="SAUR_fam"/>
</dbReference>
<proteinExistence type="evidence at transcript level"/>
<gene>
    <name evidence="2" type="primary">SAUR47</name>
</gene>